<evidence type="ECO:0000313" key="8">
    <source>
        <dbReference type="EMBL" id="ETS63516.1"/>
    </source>
</evidence>
<dbReference type="GO" id="GO:0000981">
    <property type="term" value="F:DNA-binding transcription factor activity, RNA polymerase II-specific"/>
    <property type="evidence" value="ECO:0007669"/>
    <property type="project" value="TreeGrafter"/>
</dbReference>
<feature type="domain" description="C2H2-type" evidence="7">
    <location>
        <begin position="746"/>
        <end position="775"/>
    </location>
</feature>
<feature type="region of interest" description="Disordered" evidence="6">
    <location>
        <begin position="822"/>
        <end position="847"/>
    </location>
</feature>
<dbReference type="Pfam" id="PF00096">
    <property type="entry name" value="zf-C2H2"/>
    <property type="match status" value="4"/>
</dbReference>
<sequence length="847" mass="89993">MSSPLTWGKGASWGSASAASAAAVAEAACPLLLPTASLPGLPEGAHKHPLQQPNSPSHTKGLESLALQLFLHLRLRRYLPRSSQGGIVSIECGSAKTPPCSSASPRTAMAASHLPLRRPSSPPGHMAEVKACAGVICCDADHSALPCVDSCHDCTLSASASPCSDAHHISSSCTEPTCGAASSSTNPGLCTSAIACCDDTACEDLATSPCSDGACSAPECSSATIAVPTIAACCEDEACEPVSSPRLVAKPKASTRDRLVPPELEASAHVKAHARHSDKECQECRGSLSVSDSAEGGRMYGSFQELLDCCCCSMPPTVDQCCVGKTPYPCSTSPPHPHEHLVHDLAPASFTSDTPSTAITHAAPSTSPAHNLCSRSSTVSSAVTPQPLTESPASAFPWPADYVAATNNDKHKPPTTFAGQAATLDDILTELQSWNDCLFEQPHMHSSGGGCLPPAMTLCSSNVCPTAAPHSHRAPHHSRGGVEGENGHHDPRPQMCQWAGCNERFWTVEELVAHVNHSHLAPKNTQAAESPNTVMQHAQQIGTIDAGKHAGASVECLWDDCHQVPMPMAGKLQDALLPATAGGDVWDNGVGDKFSLAILQHLLHDHLGQHAHHPGHADAVLPEPPKEESEEVKVKKRKASTSSGSSCDHGPLVCRWEGCSLEFDTHALLTEHLEAAHVGSGKASYECRWTGCPRHGHKFTQKQKVLRHLQTHTGDRPFKCTVCGKRFSEQNTLAQHVRTHTLERPYVCDHPGCGKAFSVAGSLTIHKRTHTGSKPFVCSYPGCGKAFAESSNLTKHMRTHTGVKPFRCEECGKCFSRPDQASRHRKTHERKRHKQDQPAHANGELLV</sequence>
<dbReference type="Proteomes" id="UP000019462">
    <property type="component" value="Unassembled WGS sequence"/>
</dbReference>
<feature type="compositionally biased region" description="Basic and acidic residues" evidence="6">
    <location>
        <begin position="480"/>
        <end position="491"/>
    </location>
</feature>
<dbReference type="GO" id="GO:0005634">
    <property type="term" value="C:nucleus"/>
    <property type="evidence" value="ECO:0007669"/>
    <property type="project" value="UniProtKB-ARBA"/>
</dbReference>
<keyword evidence="4" id="KW-0862">Zinc</keyword>
<dbReference type="OrthoDB" id="3437960at2759"/>
<evidence type="ECO:0000256" key="5">
    <source>
        <dbReference type="PROSITE-ProRule" id="PRU00042"/>
    </source>
</evidence>
<dbReference type="PANTHER" id="PTHR19818:SF139">
    <property type="entry name" value="PAIR-RULE PROTEIN ODD-PAIRED"/>
    <property type="match status" value="1"/>
</dbReference>
<evidence type="ECO:0000256" key="2">
    <source>
        <dbReference type="ARBA" id="ARBA00022737"/>
    </source>
</evidence>
<dbReference type="FunFam" id="3.30.160.60:FF:000624">
    <property type="entry name" value="zinc finger protein 697"/>
    <property type="match status" value="1"/>
</dbReference>
<feature type="compositionally biased region" description="Basic and acidic residues" evidence="6">
    <location>
        <begin position="624"/>
        <end position="633"/>
    </location>
</feature>
<feature type="domain" description="C2H2-type" evidence="7">
    <location>
        <begin position="685"/>
        <end position="717"/>
    </location>
</feature>
<dbReference type="GO" id="GO:0045944">
    <property type="term" value="P:positive regulation of transcription by RNA polymerase II"/>
    <property type="evidence" value="ECO:0007669"/>
    <property type="project" value="UniProtKB-ARBA"/>
</dbReference>
<dbReference type="InterPro" id="IPR013087">
    <property type="entry name" value="Znf_C2H2_type"/>
</dbReference>
<evidence type="ECO:0000259" key="7">
    <source>
        <dbReference type="PROSITE" id="PS50157"/>
    </source>
</evidence>
<dbReference type="GO" id="GO:0008270">
    <property type="term" value="F:zinc ion binding"/>
    <property type="evidence" value="ECO:0007669"/>
    <property type="project" value="UniProtKB-KW"/>
</dbReference>
<keyword evidence="3 5" id="KW-0863">Zinc-finger</keyword>
<proteinExistence type="predicted"/>
<name>W3VRU1_MOEAP</name>
<evidence type="ECO:0000256" key="1">
    <source>
        <dbReference type="ARBA" id="ARBA00022723"/>
    </source>
</evidence>
<dbReference type="PROSITE" id="PS00028">
    <property type="entry name" value="ZINC_FINGER_C2H2_1"/>
    <property type="match status" value="6"/>
</dbReference>
<dbReference type="PROSITE" id="PS50157">
    <property type="entry name" value="ZINC_FINGER_C2H2_2"/>
    <property type="match status" value="5"/>
</dbReference>
<comment type="caution">
    <text evidence="8">The sequence shown here is derived from an EMBL/GenBank/DDBJ whole genome shotgun (WGS) entry which is preliminary data.</text>
</comment>
<feature type="region of interest" description="Disordered" evidence="6">
    <location>
        <begin position="467"/>
        <end position="491"/>
    </location>
</feature>
<feature type="domain" description="C2H2-type" evidence="7">
    <location>
        <begin position="806"/>
        <end position="833"/>
    </location>
</feature>
<keyword evidence="2" id="KW-0677">Repeat</keyword>
<feature type="compositionally biased region" description="Basic residues" evidence="6">
    <location>
        <begin position="823"/>
        <end position="834"/>
    </location>
</feature>
<protein>
    <recommendedName>
        <fullName evidence="7">C2H2-type domain-containing protein</fullName>
    </recommendedName>
</protein>
<dbReference type="PANTHER" id="PTHR19818">
    <property type="entry name" value="ZINC FINGER PROTEIN ZIC AND GLI"/>
    <property type="match status" value="1"/>
</dbReference>
<evidence type="ECO:0000313" key="9">
    <source>
        <dbReference type="Proteomes" id="UP000019462"/>
    </source>
</evidence>
<evidence type="ECO:0000256" key="3">
    <source>
        <dbReference type="ARBA" id="ARBA00022771"/>
    </source>
</evidence>
<dbReference type="AlphaFoldDB" id="W3VRU1"/>
<dbReference type="InterPro" id="IPR050329">
    <property type="entry name" value="GLI_C2H2-zinc-finger"/>
</dbReference>
<accession>W3VRU1</accession>
<dbReference type="InterPro" id="IPR036236">
    <property type="entry name" value="Znf_C2H2_sf"/>
</dbReference>
<evidence type="ECO:0000256" key="4">
    <source>
        <dbReference type="ARBA" id="ARBA00022833"/>
    </source>
</evidence>
<dbReference type="GO" id="GO:0000978">
    <property type="term" value="F:RNA polymerase II cis-regulatory region sequence-specific DNA binding"/>
    <property type="evidence" value="ECO:0007669"/>
    <property type="project" value="UniProtKB-ARBA"/>
</dbReference>
<feature type="domain" description="C2H2-type" evidence="7">
    <location>
        <begin position="776"/>
        <end position="805"/>
    </location>
</feature>
<dbReference type="HOGENOM" id="CLU_329603_0_0_1"/>
<feature type="compositionally biased region" description="Basic residues" evidence="6">
    <location>
        <begin position="470"/>
        <end position="479"/>
    </location>
</feature>
<dbReference type="FunFam" id="3.30.160.60:FF:000125">
    <property type="entry name" value="Putative zinc finger protein 143"/>
    <property type="match status" value="2"/>
</dbReference>
<keyword evidence="9" id="KW-1185">Reference proteome</keyword>
<dbReference type="FunFam" id="3.30.160.60:FF:002343">
    <property type="entry name" value="Zinc finger protein 33A"/>
    <property type="match status" value="1"/>
</dbReference>
<dbReference type="Gene3D" id="3.30.160.60">
    <property type="entry name" value="Classic Zinc Finger"/>
    <property type="match status" value="7"/>
</dbReference>
<keyword evidence="1" id="KW-0479">Metal-binding</keyword>
<organism evidence="8 9">
    <name type="scientific">Moesziomyces aphidis</name>
    <name type="common">Pseudozyma aphidis</name>
    <dbReference type="NCBI Taxonomy" id="84754"/>
    <lineage>
        <taxon>Eukaryota</taxon>
        <taxon>Fungi</taxon>
        <taxon>Dikarya</taxon>
        <taxon>Basidiomycota</taxon>
        <taxon>Ustilaginomycotina</taxon>
        <taxon>Ustilaginomycetes</taxon>
        <taxon>Ustilaginales</taxon>
        <taxon>Ustilaginaceae</taxon>
        <taxon>Moesziomyces</taxon>
    </lineage>
</organism>
<reference evidence="8 9" key="1">
    <citation type="journal article" date="2014" name="Genome Announc.">
        <title>Genome sequence of the basidiomycetous fungus Pseudozyma aphidis DSM70725, an efficient producer of biosurfactant mannosylerythritol lipids.</title>
        <authorList>
            <person name="Lorenz S."/>
            <person name="Guenther M."/>
            <person name="Grumaz C."/>
            <person name="Rupp S."/>
            <person name="Zibek S."/>
            <person name="Sohn K."/>
        </authorList>
    </citation>
    <scope>NUCLEOTIDE SEQUENCE [LARGE SCALE GENOMIC DNA]</scope>
    <source>
        <strain evidence="9">ATCC 32657 / CBS 517.83 / DSM 70725 / JCM 10318 / NBRC 10182 / NRRL Y-7954 / St-0401</strain>
    </source>
</reference>
<dbReference type="SMART" id="SM00355">
    <property type="entry name" value="ZnF_C2H2"/>
    <property type="match status" value="7"/>
</dbReference>
<dbReference type="EMBL" id="AWNI01000008">
    <property type="protein sequence ID" value="ETS63516.1"/>
    <property type="molecule type" value="Genomic_DNA"/>
</dbReference>
<feature type="region of interest" description="Disordered" evidence="6">
    <location>
        <begin position="609"/>
        <end position="648"/>
    </location>
</feature>
<dbReference type="SUPFAM" id="SSF57667">
    <property type="entry name" value="beta-beta-alpha zinc fingers"/>
    <property type="match status" value="4"/>
</dbReference>
<gene>
    <name evidence="8" type="ORF">PaG_01807</name>
</gene>
<evidence type="ECO:0000256" key="6">
    <source>
        <dbReference type="SAM" id="MobiDB-lite"/>
    </source>
</evidence>
<feature type="domain" description="C2H2-type" evidence="7">
    <location>
        <begin position="718"/>
        <end position="745"/>
    </location>
</feature>